<organism evidence="7 8">
    <name type="scientific">Agrococcus carbonis</name>
    <dbReference type="NCBI Taxonomy" id="684552"/>
    <lineage>
        <taxon>Bacteria</taxon>
        <taxon>Bacillati</taxon>
        <taxon>Actinomycetota</taxon>
        <taxon>Actinomycetes</taxon>
        <taxon>Micrococcales</taxon>
        <taxon>Microbacteriaceae</taxon>
        <taxon>Agrococcus</taxon>
    </lineage>
</organism>
<evidence type="ECO:0000256" key="1">
    <source>
        <dbReference type="ARBA" id="ARBA00011063"/>
    </source>
</evidence>
<dbReference type="EMBL" id="LT629734">
    <property type="protein sequence ID" value="SDS34457.1"/>
    <property type="molecule type" value="Genomic_DNA"/>
</dbReference>
<dbReference type="Proteomes" id="UP000199649">
    <property type="component" value="Chromosome I"/>
</dbReference>
<reference evidence="8" key="1">
    <citation type="submission" date="2016-10" db="EMBL/GenBank/DDBJ databases">
        <authorList>
            <person name="Varghese N."/>
            <person name="Submissions S."/>
        </authorList>
    </citation>
    <scope>NUCLEOTIDE SEQUENCE [LARGE SCALE GENOMIC DNA]</scope>
    <source>
        <strain evidence="8">DSM 22965</strain>
    </source>
</reference>
<dbReference type="SMART" id="SM00226">
    <property type="entry name" value="LMWPc"/>
    <property type="match status" value="1"/>
</dbReference>
<gene>
    <name evidence="7" type="ORF">SAMN04489719_2105</name>
</gene>
<dbReference type="STRING" id="684552.SAMN04489719_2105"/>
<keyword evidence="8" id="KW-1185">Reference proteome</keyword>
<dbReference type="AlphaFoldDB" id="A0A1H1RFA2"/>
<dbReference type="SUPFAM" id="SSF52788">
    <property type="entry name" value="Phosphotyrosine protein phosphatases I"/>
    <property type="match status" value="1"/>
</dbReference>
<evidence type="ECO:0000313" key="7">
    <source>
        <dbReference type="EMBL" id="SDS34457.1"/>
    </source>
</evidence>
<comment type="similarity">
    <text evidence="1">Belongs to the low molecular weight phosphotyrosine protein phosphatase family.</text>
</comment>
<proteinExistence type="inferred from homology"/>
<feature type="active site" description="Nucleophile" evidence="5">
    <location>
        <position position="25"/>
    </location>
</feature>
<dbReference type="InterPro" id="IPR036196">
    <property type="entry name" value="Ptyr_pPase_sf"/>
</dbReference>
<dbReference type="PRINTS" id="PR00719">
    <property type="entry name" value="LMWPTPASE"/>
</dbReference>
<keyword evidence="4" id="KW-0904">Protein phosphatase</keyword>
<evidence type="ECO:0000256" key="5">
    <source>
        <dbReference type="PIRSR" id="PIRSR617867-1"/>
    </source>
</evidence>
<protein>
    <recommendedName>
        <fullName evidence="2">protein-tyrosine-phosphatase</fullName>
        <ecNumber evidence="2">3.1.3.48</ecNumber>
    </recommendedName>
</protein>
<evidence type="ECO:0000256" key="4">
    <source>
        <dbReference type="ARBA" id="ARBA00022912"/>
    </source>
</evidence>
<dbReference type="Pfam" id="PF01451">
    <property type="entry name" value="LMWPc"/>
    <property type="match status" value="1"/>
</dbReference>
<name>A0A1H1RFA2_9MICO</name>
<dbReference type="InterPro" id="IPR050438">
    <property type="entry name" value="LMW_PTPase"/>
</dbReference>
<dbReference type="GO" id="GO:0004725">
    <property type="term" value="F:protein tyrosine phosphatase activity"/>
    <property type="evidence" value="ECO:0007669"/>
    <property type="project" value="UniProtKB-EC"/>
</dbReference>
<evidence type="ECO:0000256" key="2">
    <source>
        <dbReference type="ARBA" id="ARBA00013064"/>
    </source>
</evidence>
<dbReference type="OrthoDB" id="9784339at2"/>
<evidence type="ECO:0000256" key="3">
    <source>
        <dbReference type="ARBA" id="ARBA00022801"/>
    </source>
</evidence>
<sequence length="219" mass="23551">MPEPSPPRDADASGDDAVFRILTVCSGNLCRSPLAEQLLRARLSSPEWRDLAAVEVASAGTVARDGEPMDARAAGEADRLGLRDAGVHRTRRLRAEHVERADLVVAMAQEHRAACARLVPSATRRTFTLPELAAILTSLARADAPPLEQATGAGGAARLRAVVSAAGVERGMMPPWQGDELDIADPFRRGRLAHRRTARAVDGHVAVVAERLRELAQRR</sequence>
<evidence type="ECO:0000259" key="6">
    <source>
        <dbReference type="SMART" id="SM00226"/>
    </source>
</evidence>
<feature type="active site" evidence="5">
    <location>
        <position position="31"/>
    </location>
</feature>
<dbReference type="PANTHER" id="PTHR11717:SF7">
    <property type="entry name" value="LOW MOLECULAR WEIGHT PHOSPHOTYROSINE PROTEIN PHOSPHATASE"/>
    <property type="match status" value="1"/>
</dbReference>
<dbReference type="PANTHER" id="PTHR11717">
    <property type="entry name" value="LOW MOLECULAR WEIGHT PROTEIN TYROSINE PHOSPHATASE"/>
    <property type="match status" value="1"/>
</dbReference>
<dbReference type="RefSeq" id="WP_092666962.1">
    <property type="nucleotide sequence ID" value="NZ_LT629734.1"/>
</dbReference>
<dbReference type="Gene3D" id="3.40.50.2300">
    <property type="match status" value="1"/>
</dbReference>
<accession>A0A1H1RFA2</accession>
<dbReference type="EC" id="3.1.3.48" evidence="2"/>
<keyword evidence="3" id="KW-0378">Hydrolase</keyword>
<evidence type="ECO:0000313" key="8">
    <source>
        <dbReference type="Proteomes" id="UP000199649"/>
    </source>
</evidence>
<dbReference type="InterPro" id="IPR023485">
    <property type="entry name" value="Ptyr_pPase"/>
</dbReference>
<feature type="domain" description="Phosphotyrosine protein phosphatase I" evidence="6">
    <location>
        <begin position="19"/>
        <end position="218"/>
    </location>
</feature>
<dbReference type="InterPro" id="IPR017867">
    <property type="entry name" value="Tyr_phospatase_low_mol_wt"/>
</dbReference>